<proteinExistence type="predicted"/>
<evidence type="ECO:0000256" key="1">
    <source>
        <dbReference type="SAM" id="MobiDB-lite"/>
    </source>
</evidence>
<comment type="caution">
    <text evidence="2">The sequence shown here is derived from an EMBL/GenBank/DDBJ whole genome shotgun (WGS) entry which is preliminary data.</text>
</comment>
<feature type="region of interest" description="Disordered" evidence="1">
    <location>
        <begin position="1"/>
        <end position="20"/>
    </location>
</feature>
<accession>A0A2N4T139</accession>
<reference evidence="2 3" key="1">
    <citation type="submission" date="2015-12" db="EMBL/GenBank/DDBJ databases">
        <authorList>
            <person name="Shamseldin A."/>
            <person name="Moawad H."/>
            <person name="Abd El-Rahim W.M."/>
            <person name="Sadowsky M.J."/>
        </authorList>
    </citation>
    <scope>NUCLEOTIDE SEQUENCE [LARGE SCALE GENOMIC DNA]</scope>
    <source>
        <strain evidence="2 3">S43</strain>
    </source>
</reference>
<protein>
    <submittedName>
        <fullName evidence="2">Uncharacterized protein</fullName>
    </submittedName>
</protein>
<dbReference type="Proteomes" id="UP000234632">
    <property type="component" value="Unassembled WGS sequence"/>
</dbReference>
<gene>
    <name evidence="2" type="ORF">AUQ48_06495</name>
</gene>
<evidence type="ECO:0000313" key="2">
    <source>
        <dbReference type="EMBL" id="PLC11947.1"/>
    </source>
</evidence>
<sequence length="83" mass="9052">MTDPAGGSLAVPERPAGADPTVLVPDDPFPDDLMELPLLALQVLHSRLCRQLEREHRTPGGPHPLTRDRLQDVGVELDSRLIA</sequence>
<dbReference type="RefSeq" id="WP_101851629.1">
    <property type="nucleotide sequence ID" value="NZ_LOMZ01000001.1"/>
</dbReference>
<dbReference type="AlphaFoldDB" id="A0A2N4T139"/>
<dbReference type="EMBL" id="LOMZ01000001">
    <property type="protein sequence ID" value="PLC11947.1"/>
    <property type="molecule type" value="Genomic_DNA"/>
</dbReference>
<evidence type="ECO:0000313" key="3">
    <source>
        <dbReference type="Proteomes" id="UP000234632"/>
    </source>
</evidence>
<name>A0A2N4T139_9MICC</name>
<organism evidence="2 3">
    <name type="scientific">Kocuria flava</name>
    <dbReference type="NCBI Taxonomy" id="446860"/>
    <lineage>
        <taxon>Bacteria</taxon>
        <taxon>Bacillati</taxon>
        <taxon>Actinomycetota</taxon>
        <taxon>Actinomycetes</taxon>
        <taxon>Micrococcales</taxon>
        <taxon>Micrococcaceae</taxon>
        <taxon>Kocuria</taxon>
    </lineage>
</organism>